<evidence type="ECO:0000259" key="16">
    <source>
        <dbReference type="Pfam" id="PF07715"/>
    </source>
</evidence>
<dbReference type="InterPro" id="IPR039426">
    <property type="entry name" value="TonB-dep_rcpt-like"/>
</dbReference>
<protein>
    <submittedName>
        <fullName evidence="17">Iron complex outermembrane receptor protein</fullName>
    </submittedName>
</protein>
<accession>A0A498BVW7</accession>
<dbReference type="InterPro" id="IPR012910">
    <property type="entry name" value="Plug_dom"/>
</dbReference>
<dbReference type="PANTHER" id="PTHR32552:SF68">
    <property type="entry name" value="FERRICHROME OUTER MEMBRANE TRANSPORTER_PHAGE RECEPTOR"/>
    <property type="match status" value="1"/>
</dbReference>
<dbReference type="PROSITE" id="PS52016">
    <property type="entry name" value="TONB_DEPENDENT_REC_3"/>
    <property type="match status" value="1"/>
</dbReference>
<evidence type="ECO:0000259" key="15">
    <source>
        <dbReference type="Pfam" id="PF00593"/>
    </source>
</evidence>
<keyword evidence="4" id="KW-0410">Iron transport</keyword>
<feature type="chain" id="PRO_5019791751" evidence="14">
    <location>
        <begin position="39"/>
        <end position="705"/>
    </location>
</feature>
<feature type="domain" description="TonB-dependent receptor-like beta-barrel" evidence="15">
    <location>
        <begin position="245"/>
        <end position="670"/>
    </location>
</feature>
<dbReference type="GO" id="GO:0009279">
    <property type="term" value="C:cell outer membrane"/>
    <property type="evidence" value="ECO:0007669"/>
    <property type="project" value="UniProtKB-SubCell"/>
</dbReference>
<reference evidence="17 18" key="1">
    <citation type="submission" date="2018-10" db="EMBL/GenBank/DDBJ databases">
        <title>Genomic Encyclopedia of Type Strains, Phase IV (KMG-IV): sequencing the most valuable type-strain genomes for metagenomic binning, comparative biology and taxonomic classification.</title>
        <authorList>
            <person name="Goeker M."/>
        </authorList>
    </citation>
    <scope>NUCLEOTIDE SEQUENCE [LARGE SCALE GENOMIC DNA]</scope>
    <source>
        <strain evidence="17 18">DSM 12769</strain>
    </source>
</reference>
<organism evidence="17 18">
    <name type="scientific">Alkalispirillum mobile</name>
    <dbReference type="NCBI Taxonomy" id="85925"/>
    <lineage>
        <taxon>Bacteria</taxon>
        <taxon>Pseudomonadati</taxon>
        <taxon>Pseudomonadota</taxon>
        <taxon>Gammaproteobacteria</taxon>
        <taxon>Chromatiales</taxon>
        <taxon>Ectothiorhodospiraceae</taxon>
        <taxon>Alkalispirillum</taxon>
    </lineage>
</organism>
<evidence type="ECO:0000256" key="3">
    <source>
        <dbReference type="ARBA" id="ARBA00022452"/>
    </source>
</evidence>
<keyword evidence="11 12" id="KW-0998">Cell outer membrane</keyword>
<dbReference type="Pfam" id="PF07715">
    <property type="entry name" value="Plug"/>
    <property type="match status" value="1"/>
</dbReference>
<dbReference type="Gene3D" id="2.170.130.10">
    <property type="entry name" value="TonB-dependent receptor, plug domain"/>
    <property type="match status" value="1"/>
</dbReference>
<keyword evidence="2 12" id="KW-0813">Transport</keyword>
<evidence type="ECO:0000256" key="11">
    <source>
        <dbReference type="ARBA" id="ARBA00023237"/>
    </source>
</evidence>
<dbReference type="AlphaFoldDB" id="A0A498BVW7"/>
<keyword evidence="17" id="KW-0675">Receptor</keyword>
<comment type="subcellular location">
    <subcellularLocation>
        <location evidence="1 12">Cell outer membrane</location>
        <topology evidence="1 12">Multi-pass membrane protein</topology>
    </subcellularLocation>
</comment>
<evidence type="ECO:0000256" key="8">
    <source>
        <dbReference type="ARBA" id="ARBA00023065"/>
    </source>
</evidence>
<evidence type="ECO:0000256" key="12">
    <source>
        <dbReference type="PROSITE-ProRule" id="PRU01360"/>
    </source>
</evidence>
<dbReference type="Pfam" id="PF00593">
    <property type="entry name" value="TonB_dep_Rec_b-barrel"/>
    <property type="match status" value="1"/>
</dbReference>
<evidence type="ECO:0000256" key="14">
    <source>
        <dbReference type="SAM" id="SignalP"/>
    </source>
</evidence>
<keyword evidence="18" id="KW-1185">Reference proteome</keyword>
<keyword evidence="7" id="KW-0408">Iron</keyword>
<feature type="signal peptide" evidence="14">
    <location>
        <begin position="1"/>
        <end position="38"/>
    </location>
</feature>
<evidence type="ECO:0000256" key="5">
    <source>
        <dbReference type="ARBA" id="ARBA00022692"/>
    </source>
</evidence>
<keyword evidence="8" id="KW-0406">Ion transport</keyword>
<gene>
    <name evidence="17" type="ORF">DFR31_2373</name>
</gene>
<feature type="domain" description="TonB-dependent receptor plug" evidence="16">
    <location>
        <begin position="66"/>
        <end position="175"/>
    </location>
</feature>
<evidence type="ECO:0000256" key="7">
    <source>
        <dbReference type="ARBA" id="ARBA00023004"/>
    </source>
</evidence>
<sequence>MTMAEYAPDSHPTGRIMSHKHTCTVLCLLAGGSLAAQAGTPPTGEGAETLAPIQVTAPRLTRDWLDTPSAITTVAPEDIQQGRQHLQLDESLNRVPGVYFQNRYNFAQDIRMSIRGFGARAPFGIRGVRLMVDGFPETTPDGQSQVDAIDLLSVRDIEVLRGPHSALYGNAAGGVLNITTEPGGPETTASARGELGSHGFQRTAVQGGGQEGPWNYHLSAWHLDYEGYRDQSEARKSLVRANFGHQLNERTRVTGVFHYLDAPKTEDPGGLTRDEVRADRRAARDDALTLDAGQDVSQYRVGLALEHELNARDEVSARAFYTRREFKQQLPYLFGDAPSDSLVAYDRDFYGLGTQYTGHRDLGALPVVFTAGVDAEQQRDARERYMSGAEGVEDQIQDQVEKAATVAGYLQGDLLLTDRWTLTLGTRFDRMRFSIDDRLRYEGVDGSGRRTYNEWSHSAGLSYAFHPDHRVYANVGTAFETPTFTEFADPDGSGFNPNVDPQEALSWEVGIKGVWDHTVQYEASLYTARVKDELVPFEAESGREFFRNAGRTRRHGLELGATWFANDQLSVSGAYTHNDFKYRRFDAGDDGRFDGNRLPGLPRNTLFAEVAYRESEGVFAVADAYLVDSTYTDDANDTRVSGYGVVNARVGTRSRLGGWTVESFVAVNNLLNKEYFSNIRINADGGRYFDPAPERNVFAGITVRP</sequence>
<name>A0A498BVW7_9GAMM</name>
<evidence type="ECO:0000256" key="2">
    <source>
        <dbReference type="ARBA" id="ARBA00022448"/>
    </source>
</evidence>
<dbReference type="Proteomes" id="UP000275461">
    <property type="component" value="Unassembled WGS sequence"/>
</dbReference>
<keyword evidence="5 12" id="KW-0812">Transmembrane</keyword>
<comment type="similarity">
    <text evidence="12 13">Belongs to the TonB-dependent receptor family.</text>
</comment>
<dbReference type="InterPro" id="IPR000531">
    <property type="entry name" value="Beta-barrel_TonB"/>
</dbReference>
<dbReference type="CDD" id="cd01347">
    <property type="entry name" value="ligand_gated_channel"/>
    <property type="match status" value="1"/>
</dbReference>
<evidence type="ECO:0000256" key="6">
    <source>
        <dbReference type="ARBA" id="ARBA00022729"/>
    </source>
</evidence>
<keyword evidence="3 12" id="KW-1134">Transmembrane beta strand</keyword>
<dbReference type="SUPFAM" id="SSF56935">
    <property type="entry name" value="Porins"/>
    <property type="match status" value="1"/>
</dbReference>
<evidence type="ECO:0000313" key="17">
    <source>
        <dbReference type="EMBL" id="RLK47059.1"/>
    </source>
</evidence>
<dbReference type="Gene3D" id="2.40.170.20">
    <property type="entry name" value="TonB-dependent receptor, beta-barrel domain"/>
    <property type="match status" value="1"/>
</dbReference>
<keyword evidence="6 14" id="KW-0732">Signal</keyword>
<dbReference type="InterPro" id="IPR037066">
    <property type="entry name" value="Plug_dom_sf"/>
</dbReference>
<proteinExistence type="inferred from homology"/>
<dbReference type="PANTHER" id="PTHR32552">
    <property type="entry name" value="FERRICHROME IRON RECEPTOR-RELATED"/>
    <property type="match status" value="1"/>
</dbReference>
<evidence type="ECO:0000256" key="13">
    <source>
        <dbReference type="RuleBase" id="RU003357"/>
    </source>
</evidence>
<evidence type="ECO:0000256" key="9">
    <source>
        <dbReference type="ARBA" id="ARBA00023077"/>
    </source>
</evidence>
<comment type="caution">
    <text evidence="17">The sequence shown here is derived from an EMBL/GenBank/DDBJ whole genome shotgun (WGS) entry which is preliminary data.</text>
</comment>
<evidence type="ECO:0000313" key="18">
    <source>
        <dbReference type="Proteomes" id="UP000275461"/>
    </source>
</evidence>
<evidence type="ECO:0000256" key="10">
    <source>
        <dbReference type="ARBA" id="ARBA00023136"/>
    </source>
</evidence>
<dbReference type="InterPro" id="IPR036942">
    <property type="entry name" value="Beta-barrel_TonB_sf"/>
</dbReference>
<keyword evidence="9 13" id="KW-0798">TonB box</keyword>
<keyword evidence="10 12" id="KW-0472">Membrane</keyword>
<evidence type="ECO:0000256" key="4">
    <source>
        <dbReference type="ARBA" id="ARBA00022496"/>
    </source>
</evidence>
<dbReference type="EMBL" id="RCDA01000004">
    <property type="protein sequence ID" value="RLK47059.1"/>
    <property type="molecule type" value="Genomic_DNA"/>
</dbReference>
<dbReference type="GO" id="GO:0015344">
    <property type="term" value="F:siderophore uptake transmembrane transporter activity"/>
    <property type="evidence" value="ECO:0007669"/>
    <property type="project" value="TreeGrafter"/>
</dbReference>
<evidence type="ECO:0000256" key="1">
    <source>
        <dbReference type="ARBA" id="ARBA00004571"/>
    </source>
</evidence>